<accession>A0A484IAS1</accession>
<proteinExistence type="predicted"/>
<evidence type="ECO:0000313" key="3">
    <source>
        <dbReference type="Proteomes" id="UP000294299"/>
    </source>
</evidence>
<keyword evidence="1" id="KW-0472">Membrane</keyword>
<dbReference type="EMBL" id="LR216287">
    <property type="protein sequence ID" value="VFJ13115.1"/>
    <property type="molecule type" value="Genomic_DNA"/>
</dbReference>
<protein>
    <submittedName>
        <fullName evidence="2">Uncharacterized protein</fullName>
    </submittedName>
</protein>
<keyword evidence="1" id="KW-1133">Transmembrane helix</keyword>
<evidence type="ECO:0000256" key="1">
    <source>
        <dbReference type="SAM" id="Phobius"/>
    </source>
</evidence>
<sequence length="141" mass="16517">MLIIYSSAAIENYENNWNLKFTQTKMIKNKNLIQKIIQLNKNYPTWPFWTGIGFTLFGILLIALRANVRISFVFFVVALVLFIIWIYMILKTDRKRKSQQLANQPCLCQICNHELTSMCVKQKCPCCIEMKDNTVIGHDIH</sequence>
<keyword evidence="3" id="KW-1185">Reference proteome</keyword>
<feature type="transmembrane region" description="Helical" evidence="1">
    <location>
        <begin position="70"/>
        <end position="90"/>
    </location>
</feature>
<gene>
    <name evidence="2" type="ORF">NFRAN_0793</name>
</gene>
<name>A0A484IAS1_9ARCH</name>
<feature type="transmembrane region" description="Helical" evidence="1">
    <location>
        <begin position="46"/>
        <end position="64"/>
    </location>
</feature>
<dbReference type="Proteomes" id="UP000294299">
    <property type="component" value="Chromosome NFRAN"/>
</dbReference>
<dbReference type="AlphaFoldDB" id="A0A484IAS1"/>
<organism evidence="2 3">
    <name type="scientific">Candidatus Nitrosocosmicus franklandianus</name>
    <dbReference type="NCBI Taxonomy" id="1798806"/>
    <lineage>
        <taxon>Archaea</taxon>
        <taxon>Nitrososphaerota</taxon>
        <taxon>Nitrososphaeria</taxon>
        <taxon>Nitrososphaerales</taxon>
        <taxon>Nitrososphaeraceae</taxon>
        <taxon>Candidatus Nitrosocosmicus</taxon>
    </lineage>
</organism>
<evidence type="ECO:0000313" key="2">
    <source>
        <dbReference type="EMBL" id="VFJ13115.1"/>
    </source>
</evidence>
<keyword evidence="1" id="KW-0812">Transmembrane</keyword>
<dbReference type="KEGG" id="nfn:NFRAN_0793"/>
<reference evidence="2 3" key="1">
    <citation type="submission" date="2019-02" db="EMBL/GenBank/DDBJ databases">
        <authorList>
            <person name="Lehtovirta-Morley E L."/>
        </authorList>
    </citation>
    <scope>NUCLEOTIDE SEQUENCE [LARGE SCALE GENOMIC DNA]</scope>
    <source>
        <strain evidence="2">NFRAN1</strain>
    </source>
</reference>